<organism evidence="1">
    <name type="scientific">Arion vulgaris</name>
    <dbReference type="NCBI Taxonomy" id="1028688"/>
    <lineage>
        <taxon>Eukaryota</taxon>
        <taxon>Metazoa</taxon>
        <taxon>Spiralia</taxon>
        <taxon>Lophotrochozoa</taxon>
        <taxon>Mollusca</taxon>
        <taxon>Gastropoda</taxon>
        <taxon>Heterobranchia</taxon>
        <taxon>Euthyneura</taxon>
        <taxon>Panpulmonata</taxon>
        <taxon>Eupulmonata</taxon>
        <taxon>Stylommatophora</taxon>
        <taxon>Helicina</taxon>
        <taxon>Arionoidea</taxon>
        <taxon>Arionidae</taxon>
        <taxon>Arion</taxon>
    </lineage>
</organism>
<proteinExistence type="predicted"/>
<sequence length="82" mass="9676">MCACVVVRECVLYCFISYNGNLFTLDKYINAITQKKPPLFKLRYGNSLTRGQVILVDWKTRVEKKSFVPPKYFLQTFIFLKQ</sequence>
<dbReference type="AlphaFoldDB" id="A0A0B6Z9K1"/>
<dbReference type="EMBL" id="HACG01018343">
    <property type="protein sequence ID" value="CEK65208.1"/>
    <property type="molecule type" value="Transcribed_RNA"/>
</dbReference>
<gene>
    <name evidence="1" type="primary">ORF54275</name>
</gene>
<name>A0A0B6Z9K1_9EUPU</name>
<evidence type="ECO:0000313" key="1">
    <source>
        <dbReference type="EMBL" id="CEK65208.1"/>
    </source>
</evidence>
<reference evidence="1" key="1">
    <citation type="submission" date="2014-12" db="EMBL/GenBank/DDBJ databases">
        <title>Insight into the proteome of Arion vulgaris.</title>
        <authorList>
            <person name="Aradska J."/>
            <person name="Bulat T."/>
            <person name="Smidak R."/>
            <person name="Sarate P."/>
            <person name="Gangsoo J."/>
            <person name="Sialana F."/>
            <person name="Bilban M."/>
            <person name="Lubec G."/>
        </authorList>
    </citation>
    <scope>NUCLEOTIDE SEQUENCE</scope>
    <source>
        <tissue evidence="1">Skin</tissue>
    </source>
</reference>
<protein>
    <submittedName>
        <fullName evidence="1">Uncharacterized protein</fullName>
    </submittedName>
</protein>
<accession>A0A0B6Z9K1</accession>
<feature type="non-terminal residue" evidence="1">
    <location>
        <position position="82"/>
    </location>
</feature>